<dbReference type="PANTHER" id="PTHR43571">
    <property type="entry name" value="NADP-SPECIFIC GLUTAMATE DEHYDROGENASE 1-RELATED"/>
    <property type="match status" value="1"/>
</dbReference>
<dbReference type="GO" id="GO:0005829">
    <property type="term" value="C:cytosol"/>
    <property type="evidence" value="ECO:0007669"/>
    <property type="project" value="TreeGrafter"/>
</dbReference>
<dbReference type="InterPro" id="IPR050724">
    <property type="entry name" value="Glu_Leu_Phe_Val_DH"/>
</dbReference>
<dbReference type="AlphaFoldDB" id="H1LFC5"/>
<dbReference type="GO" id="GO:0004354">
    <property type="term" value="F:glutamate dehydrogenase (NADP+) activity"/>
    <property type="evidence" value="ECO:0007669"/>
    <property type="project" value="TreeGrafter"/>
</dbReference>
<evidence type="ECO:0000313" key="2">
    <source>
        <dbReference type="Proteomes" id="UP000005025"/>
    </source>
</evidence>
<dbReference type="SUPFAM" id="SSF53223">
    <property type="entry name" value="Aminoacid dehydrogenase-like, N-terminal domain"/>
    <property type="match status" value="1"/>
</dbReference>
<dbReference type="GO" id="GO:0006537">
    <property type="term" value="P:glutamate biosynthetic process"/>
    <property type="evidence" value="ECO:0007669"/>
    <property type="project" value="TreeGrafter"/>
</dbReference>
<evidence type="ECO:0000313" key="1">
    <source>
        <dbReference type="EMBL" id="EHO51855.1"/>
    </source>
</evidence>
<accession>H1LFC5</accession>
<dbReference type="Proteomes" id="UP000005025">
    <property type="component" value="Unassembled WGS sequence"/>
</dbReference>
<reference evidence="1 2" key="1">
    <citation type="submission" date="2011-09" db="EMBL/GenBank/DDBJ databases">
        <authorList>
            <person name="Weinstock G."/>
            <person name="Sodergren E."/>
            <person name="Clifton S."/>
            <person name="Fulton L."/>
            <person name="Fulton B."/>
            <person name="Courtney L."/>
            <person name="Fronick C."/>
            <person name="Harrison M."/>
            <person name="Strong C."/>
            <person name="Farmer C."/>
            <person name="Delahaunty K."/>
            <person name="Markovic C."/>
            <person name="Hall O."/>
            <person name="Minx P."/>
            <person name="Tomlinson C."/>
            <person name="Mitreva M."/>
            <person name="Hou S."/>
            <person name="Chen J."/>
            <person name="Wollam A."/>
            <person name="Pepin K.H."/>
            <person name="Johnson M."/>
            <person name="Bhonagiri V."/>
            <person name="Zhang X."/>
            <person name="Suruliraj S."/>
            <person name="Warren W."/>
            <person name="Chinwalla A."/>
            <person name="Mardis E.R."/>
            <person name="Wilson R.K."/>
        </authorList>
    </citation>
    <scope>NUCLEOTIDE SEQUENCE [LARGE SCALE GENOMIC DNA]</scope>
    <source>
        <strain evidence="1 2">F0435</strain>
    </source>
</reference>
<dbReference type="InterPro" id="IPR046346">
    <property type="entry name" value="Aminoacid_DH-like_N_sf"/>
</dbReference>
<dbReference type="Gene3D" id="1.10.285.10">
    <property type="entry name" value="Glutamate Dehydrogenase, chain A, domain 3"/>
    <property type="match status" value="1"/>
</dbReference>
<dbReference type="PANTHER" id="PTHR43571:SF1">
    <property type="entry name" value="NADP-SPECIFIC GLUTAMATE DEHYDROGENASE 1-RELATED"/>
    <property type="match status" value="1"/>
</dbReference>
<protein>
    <recommendedName>
        <fullName evidence="3">Glutamate dehydrogenase</fullName>
    </recommendedName>
</protein>
<gene>
    <name evidence="1" type="ORF">HMPREF9104_01301</name>
</gene>
<name>H1LFC5_9LACO</name>
<dbReference type="EMBL" id="AGRJ01000126">
    <property type="protein sequence ID" value="EHO51855.1"/>
    <property type="molecule type" value="Genomic_DNA"/>
</dbReference>
<dbReference type="HOGENOM" id="CLU_2302302_0_0_9"/>
<comment type="caution">
    <text evidence="1">The sequence shown here is derived from an EMBL/GenBank/DDBJ whole genome shotgun (WGS) entry which is preliminary data.</text>
</comment>
<dbReference type="PATRIC" id="fig|797516.3.peg.1160"/>
<proteinExistence type="predicted"/>
<dbReference type="STRING" id="797516.HMPREF9104_01301"/>
<evidence type="ECO:0008006" key="3">
    <source>
        <dbReference type="Google" id="ProtNLM"/>
    </source>
</evidence>
<organism evidence="1 2">
    <name type="scientific">Lentilactobacillus kisonensis F0435</name>
    <dbReference type="NCBI Taxonomy" id="797516"/>
    <lineage>
        <taxon>Bacteria</taxon>
        <taxon>Bacillati</taxon>
        <taxon>Bacillota</taxon>
        <taxon>Bacilli</taxon>
        <taxon>Lactobacillales</taxon>
        <taxon>Lactobacillaceae</taxon>
        <taxon>Lentilactobacillus</taxon>
    </lineage>
</organism>
<sequence length="100" mass="11428">MKSHIESVKDEIQRRDPDQSEFQEAVFTVLDSLAPVLEAHPEYIKANLLSRLVEPERAIQFRFHGRMMRVSSTLTVVFECSLIPQLGLTKVAYAFIPPLT</sequence>